<sequence>MIGRRVTALTALALMLCPPPVEAREAPDPEHVESAVRFGLPALFAGYRATCADVERGLELLDPLPVDTLAGLVGFVMAVADDDDSGPTSAVGGN</sequence>
<accession>A0ABZ2D7H9</accession>
<dbReference type="RefSeq" id="WP_338446082.1">
    <property type="nucleotide sequence ID" value="NZ_CP144918.1"/>
</dbReference>
<gene>
    <name evidence="2" type="ORF">V5F89_13130</name>
</gene>
<evidence type="ECO:0000313" key="3">
    <source>
        <dbReference type="Proteomes" id="UP001335183"/>
    </source>
</evidence>
<reference evidence="2 3" key="1">
    <citation type="submission" date="2024-02" db="EMBL/GenBank/DDBJ databases">
        <title>The whole genome sequence of five bacterial samples isolated from Abu Dhabi Sabkha-shore region.</title>
        <authorList>
            <person name="Sudalaimuthuasari N."/>
            <person name="Sarfraz B."/>
            <person name="Tuyisabe J.D."/>
            <person name="Mugisha Ntwali L.D.M."/>
            <person name="Ali A.I.A.A."/>
            <person name="Almansoori S.Z.A."/>
            <person name="Alajami H.S.A."/>
            <person name="Almeqbaali A.A.S."/>
            <person name="Kundu B."/>
            <person name="Saeed E.E."/>
            <person name="Sukumarinath V."/>
            <person name="Mishra A.K."/>
            <person name="Hazzouri K.M."/>
            <person name="Almaskari R."/>
            <person name="Sharma A.K."/>
            <person name="Amiri K.M.A."/>
        </authorList>
    </citation>
    <scope>NUCLEOTIDE SEQUENCE [LARGE SCALE GENOMIC DNA]</scope>
    <source>
        <strain evidence="3">kcgeb_sd</strain>
    </source>
</reference>
<dbReference type="Proteomes" id="UP001335183">
    <property type="component" value="Chromosome"/>
</dbReference>
<feature type="signal peptide" evidence="1">
    <location>
        <begin position="1"/>
        <end position="23"/>
    </location>
</feature>
<evidence type="ECO:0000256" key="1">
    <source>
        <dbReference type="SAM" id="SignalP"/>
    </source>
</evidence>
<name>A0ABZ2D7H9_9SPHN</name>
<protein>
    <submittedName>
        <fullName evidence="2">Uncharacterized protein</fullName>
    </submittedName>
</protein>
<feature type="chain" id="PRO_5046763686" evidence="1">
    <location>
        <begin position="24"/>
        <end position="94"/>
    </location>
</feature>
<organism evidence="2 3">
    <name type="scientific">Pelagerythrobacter marensis</name>
    <dbReference type="NCBI Taxonomy" id="543877"/>
    <lineage>
        <taxon>Bacteria</taxon>
        <taxon>Pseudomonadati</taxon>
        <taxon>Pseudomonadota</taxon>
        <taxon>Alphaproteobacteria</taxon>
        <taxon>Sphingomonadales</taxon>
        <taxon>Erythrobacteraceae</taxon>
        <taxon>Pelagerythrobacter</taxon>
    </lineage>
</organism>
<dbReference type="EMBL" id="CP144918">
    <property type="protein sequence ID" value="WWA47191.1"/>
    <property type="molecule type" value="Genomic_DNA"/>
</dbReference>
<keyword evidence="1" id="KW-0732">Signal</keyword>
<keyword evidence="3" id="KW-1185">Reference proteome</keyword>
<proteinExistence type="predicted"/>
<evidence type="ECO:0000313" key="2">
    <source>
        <dbReference type="EMBL" id="WWA47191.1"/>
    </source>
</evidence>